<dbReference type="SUPFAM" id="SSF52091">
    <property type="entry name" value="SpoIIaa-like"/>
    <property type="match status" value="1"/>
</dbReference>
<dbReference type="EMBL" id="JAPDDP010000074">
    <property type="protein sequence ID" value="MDA0184384.1"/>
    <property type="molecule type" value="Genomic_DNA"/>
</dbReference>
<keyword evidence="5" id="KW-1185">Reference proteome</keyword>
<dbReference type="PANTHER" id="PTHR33495:SF2">
    <property type="entry name" value="ANTI-SIGMA FACTOR ANTAGONIST TM_1081-RELATED"/>
    <property type="match status" value="1"/>
</dbReference>
<evidence type="ECO:0000259" key="3">
    <source>
        <dbReference type="PROSITE" id="PS50801"/>
    </source>
</evidence>
<gene>
    <name evidence="4" type="ORF">OJ997_29035</name>
</gene>
<dbReference type="Proteomes" id="UP001147653">
    <property type="component" value="Unassembled WGS sequence"/>
</dbReference>
<feature type="domain" description="STAS" evidence="3">
    <location>
        <begin position="1"/>
        <end position="104"/>
    </location>
</feature>
<dbReference type="PROSITE" id="PS50801">
    <property type="entry name" value="STAS"/>
    <property type="match status" value="1"/>
</dbReference>
<protein>
    <recommendedName>
        <fullName evidence="2">Anti-sigma factor antagonist</fullName>
    </recommendedName>
</protein>
<dbReference type="CDD" id="cd07043">
    <property type="entry name" value="STAS_anti-anti-sigma_factors"/>
    <property type="match status" value="1"/>
</dbReference>
<comment type="similarity">
    <text evidence="1 2">Belongs to the anti-sigma-factor antagonist family.</text>
</comment>
<dbReference type="NCBIfam" id="TIGR00377">
    <property type="entry name" value="ant_ant_sig"/>
    <property type="match status" value="1"/>
</dbReference>
<dbReference type="Gene3D" id="3.30.750.24">
    <property type="entry name" value="STAS domain"/>
    <property type="match status" value="1"/>
</dbReference>
<accession>A0A9X3SAE4</accession>
<dbReference type="InterPro" id="IPR003658">
    <property type="entry name" value="Anti-sigma_ant"/>
</dbReference>
<evidence type="ECO:0000256" key="1">
    <source>
        <dbReference type="ARBA" id="ARBA00009013"/>
    </source>
</evidence>
<sequence length="237" mass="25447">MDAAAVRVTGDLDSVTAPQVWGVLDEALEHARLVVINLREVLFVDSSGLRLLLEATRRTRESGARLVLIGAQKGVERLFALTATRALVDAIPVASAAADGTSAPMTNGGIDPLDNPVNARVVMARVMDIHERALWAHSPDGAIRRAWAPASDGDRVPAGARVEIYLDHQGAVNGWWHTDSRVAVNQRHLTTTGTEQERARALACQGTCELLWQAPAAAQVLDHHERCLTCAGPLVLV</sequence>
<reference evidence="4" key="1">
    <citation type="submission" date="2022-10" db="EMBL/GenBank/DDBJ databases">
        <title>The WGS of Solirubrobacter phytolaccae KCTC 29190.</title>
        <authorList>
            <person name="Jiang Z."/>
        </authorList>
    </citation>
    <scope>NUCLEOTIDE SEQUENCE</scope>
    <source>
        <strain evidence="4">KCTC 29190</strain>
    </source>
</reference>
<organism evidence="4 5">
    <name type="scientific">Solirubrobacter phytolaccae</name>
    <dbReference type="NCBI Taxonomy" id="1404360"/>
    <lineage>
        <taxon>Bacteria</taxon>
        <taxon>Bacillati</taxon>
        <taxon>Actinomycetota</taxon>
        <taxon>Thermoleophilia</taxon>
        <taxon>Solirubrobacterales</taxon>
        <taxon>Solirubrobacteraceae</taxon>
        <taxon>Solirubrobacter</taxon>
    </lineage>
</organism>
<dbReference type="GO" id="GO:0043856">
    <property type="term" value="F:anti-sigma factor antagonist activity"/>
    <property type="evidence" value="ECO:0007669"/>
    <property type="project" value="InterPro"/>
</dbReference>
<name>A0A9X3SAE4_9ACTN</name>
<dbReference type="AlphaFoldDB" id="A0A9X3SAE4"/>
<dbReference type="PANTHER" id="PTHR33495">
    <property type="entry name" value="ANTI-SIGMA FACTOR ANTAGONIST TM_1081-RELATED-RELATED"/>
    <property type="match status" value="1"/>
</dbReference>
<evidence type="ECO:0000256" key="2">
    <source>
        <dbReference type="RuleBase" id="RU003749"/>
    </source>
</evidence>
<comment type="caution">
    <text evidence="4">The sequence shown here is derived from an EMBL/GenBank/DDBJ whole genome shotgun (WGS) entry which is preliminary data.</text>
</comment>
<evidence type="ECO:0000313" key="4">
    <source>
        <dbReference type="EMBL" id="MDA0184384.1"/>
    </source>
</evidence>
<dbReference type="InterPro" id="IPR036513">
    <property type="entry name" value="STAS_dom_sf"/>
</dbReference>
<dbReference type="RefSeq" id="WP_270028835.1">
    <property type="nucleotide sequence ID" value="NZ_JAPDDP010000074.1"/>
</dbReference>
<dbReference type="Pfam" id="PF13466">
    <property type="entry name" value="STAS_2"/>
    <property type="match status" value="1"/>
</dbReference>
<dbReference type="InterPro" id="IPR058548">
    <property type="entry name" value="MlaB-like_STAS"/>
</dbReference>
<evidence type="ECO:0000313" key="5">
    <source>
        <dbReference type="Proteomes" id="UP001147653"/>
    </source>
</evidence>
<dbReference type="InterPro" id="IPR002645">
    <property type="entry name" value="STAS_dom"/>
</dbReference>
<proteinExistence type="inferred from homology"/>